<dbReference type="EMBL" id="KV878597">
    <property type="protein sequence ID" value="OJJ53365.1"/>
    <property type="molecule type" value="Genomic_DNA"/>
</dbReference>
<dbReference type="GeneID" id="63769060"/>
<reference evidence="2" key="1">
    <citation type="journal article" date="2017" name="Genome Biol.">
        <title>Comparative genomics reveals high biological diversity and specific adaptations in the industrially and medically important fungal genus Aspergillus.</title>
        <authorList>
            <person name="de Vries R.P."/>
            <person name="Riley R."/>
            <person name="Wiebenga A."/>
            <person name="Aguilar-Osorio G."/>
            <person name="Amillis S."/>
            <person name="Uchima C.A."/>
            <person name="Anderluh G."/>
            <person name="Asadollahi M."/>
            <person name="Askin M."/>
            <person name="Barry K."/>
            <person name="Battaglia E."/>
            <person name="Bayram O."/>
            <person name="Benocci T."/>
            <person name="Braus-Stromeyer S.A."/>
            <person name="Caldana C."/>
            <person name="Canovas D."/>
            <person name="Cerqueira G.C."/>
            <person name="Chen F."/>
            <person name="Chen W."/>
            <person name="Choi C."/>
            <person name="Clum A."/>
            <person name="Dos Santos R.A."/>
            <person name="Damasio A.R."/>
            <person name="Diallinas G."/>
            <person name="Emri T."/>
            <person name="Fekete E."/>
            <person name="Flipphi M."/>
            <person name="Freyberg S."/>
            <person name="Gallo A."/>
            <person name="Gournas C."/>
            <person name="Habgood R."/>
            <person name="Hainaut M."/>
            <person name="Harispe M.L."/>
            <person name="Henrissat B."/>
            <person name="Hilden K.S."/>
            <person name="Hope R."/>
            <person name="Hossain A."/>
            <person name="Karabika E."/>
            <person name="Karaffa L."/>
            <person name="Karanyi Z."/>
            <person name="Krasevec N."/>
            <person name="Kuo A."/>
            <person name="Kusch H."/>
            <person name="LaButti K."/>
            <person name="Lagendijk E.L."/>
            <person name="Lapidus A."/>
            <person name="Levasseur A."/>
            <person name="Lindquist E."/>
            <person name="Lipzen A."/>
            <person name="Logrieco A.F."/>
            <person name="MacCabe A."/>
            <person name="Maekelae M.R."/>
            <person name="Malavazi I."/>
            <person name="Melin P."/>
            <person name="Meyer V."/>
            <person name="Mielnichuk N."/>
            <person name="Miskei M."/>
            <person name="Molnar A.P."/>
            <person name="Mule G."/>
            <person name="Ngan C.Y."/>
            <person name="Orejas M."/>
            <person name="Orosz E."/>
            <person name="Ouedraogo J.P."/>
            <person name="Overkamp K.M."/>
            <person name="Park H.-S."/>
            <person name="Perrone G."/>
            <person name="Piumi F."/>
            <person name="Punt P.J."/>
            <person name="Ram A.F."/>
            <person name="Ramon A."/>
            <person name="Rauscher S."/>
            <person name="Record E."/>
            <person name="Riano-Pachon D.M."/>
            <person name="Robert V."/>
            <person name="Roehrig J."/>
            <person name="Ruller R."/>
            <person name="Salamov A."/>
            <person name="Salih N.S."/>
            <person name="Samson R.A."/>
            <person name="Sandor E."/>
            <person name="Sanguinetti M."/>
            <person name="Schuetze T."/>
            <person name="Sepcic K."/>
            <person name="Shelest E."/>
            <person name="Sherlock G."/>
            <person name="Sophianopoulou V."/>
            <person name="Squina F.M."/>
            <person name="Sun H."/>
            <person name="Susca A."/>
            <person name="Todd R.B."/>
            <person name="Tsang A."/>
            <person name="Unkles S.E."/>
            <person name="van de Wiele N."/>
            <person name="van Rossen-Uffink D."/>
            <person name="Oliveira J.V."/>
            <person name="Vesth T.C."/>
            <person name="Visser J."/>
            <person name="Yu J.-H."/>
            <person name="Zhou M."/>
            <person name="Andersen M.R."/>
            <person name="Archer D.B."/>
            <person name="Baker S.E."/>
            <person name="Benoit I."/>
            <person name="Brakhage A.A."/>
            <person name="Braus G.H."/>
            <person name="Fischer R."/>
            <person name="Frisvad J.C."/>
            <person name="Goldman G.H."/>
            <person name="Houbraken J."/>
            <person name="Oakley B."/>
            <person name="Pocsi I."/>
            <person name="Scazzocchio C."/>
            <person name="Seiboth B."/>
            <person name="vanKuyk P.A."/>
            <person name="Wortman J."/>
            <person name="Dyer P.S."/>
            <person name="Grigoriev I.V."/>
        </authorList>
    </citation>
    <scope>NUCLEOTIDE SEQUENCE [LARGE SCALE GENOMIC DNA]</scope>
    <source>
        <strain evidence="2">CBS 593.65</strain>
    </source>
</reference>
<organism evidence="1 2">
    <name type="scientific">Aspergillus sydowii CBS 593.65</name>
    <dbReference type="NCBI Taxonomy" id="1036612"/>
    <lineage>
        <taxon>Eukaryota</taxon>
        <taxon>Fungi</taxon>
        <taxon>Dikarya</taxon>
        <taxon>Ascomycota</taxon>
        <taxon>Pezizomycotina</taxon>
        <taxon>Eurotiomycetes</taxon>
        <taxon>Eurotiomycetidae</taxon>
        <taxon>Eurotiales</taxon>
        <taxon>Aspergillaceae</taxon>
        <taxon>Aspergillus</taxon>
        <taxon>Aspergillus subgen. Nidulantes</taxon>
    </lineage>
</organism>
<dbReference type="Gene3D" id="3.40.50.150">
    <property type="entry name" value="Vaccinia Virus protein VP39"/>
    <property type="match status" value="1"/>
</dbReference>
<accession>A0A1L9T1U7</accession>
<dbReference type="PANTHER" id="PTHR43861">
    <property type="entry name" value="TRANS-ACONITATE 2-METHYLTRANSFERASE-RELATED"/>
    <property type="match status" value="1"/>
</dbReference>
<keyword evidence="2" id="KW-1185">Reference proteome</keyword>
<dbReference type="Proteomes" id="UP000184356">
    <property type="component" value="Unassembled WGS sequence"/>
</dbReference>
<protein>
    <submittedName>
        <fullName evidence="1">Uncharacterized protein</fullName>
    </submittedName>
</protein>
<dbReference type="STRING" id="1036612.A0A1L9T1U7"/>
<dbReference type="CDD" id="cd02440">
    <property type="entry name" value="AdoMet_MTases"/>
    <property type="match status" value="1"/>
</dbReference>
<dbReference type="AlphaFoldDB" id="A0A1L9T1U7"/>
<dbReference type="VEuPathDB" id="FungiDB:ASPSYDRAFT_94571"/>
<dbReference type="RefSeq" id="XP_040697171.1">
    <property type="nucleotide sequence ID" value="XM_040852987.1"/>
</dbReference>
<name>A0A1L9T1U7_9EURO</name>
<proteinExistence type="predicted"/>
<gene>
    <name evidence="1" type="ORF">ASPSYDRAFT_94571</name>
</gene>
<dbReference type="Pfam" id="PF13489">
    <property type="entry name" value="Methyltransf_23"/>
    <property type="match status" value="1"/>
</dbReference>
<dbReference type="PANTHER" id="PTHR43861:SF1">
    <property type="entry name" value="TRANS-ACONITATE 2-METHYLTRANSFERASE"/>
    <property type="match status" value="1"/>
</dbReference>
<sequence>MSSAQNIYDNPTFFSAYGTLPRSQLGLAGAPGWPDLRSMVLRNSLTQSLQGQRVLDLGCGYGWFARWARDSGAAYVKGVDISAKMISRAREAEMNLSPTREIQYEVADIESITFGNSSSSGQKEKEAYDLVYSSLTLHYIEDLSRLYREIHAALETGDKFVFSVEHPICSAPVNPGPDWKSIQEEGEGGGQEHKIWPLNRYSDEGWRVTSWLGVDGVRKYHRTVETYVQLLLQNGFALTGFRDWVPSLEDVAQHPEWKDERRRPYFLLISAERK</sequence>
<dbReference type="SUPFAM" id="SSF53335">
    <property type="entry name" value="S-adenosyl-L-methionine-dependent methyltransferases"/>
    <property type="match status" value="1"/>
</dbReference>
<dbReference type="OrthoDB" id="66144at2759"/>
<evidence type="ECO:0000313" key="2">
    <source>
        <dbReference type="Proteomes" id="UP000184356"/>
    </source>
</evidence>
<dbReference type="InterPro" id="IPR029063">
    <property type="entry name" value="SAM-dependent_MTases_sf"/>
</dbReference>
<evidence type="ECO:0000313" key="1">
    <source>
        <dbReference type="EMBL" id="OJJ53365.1"/>
    </source>
</evidence>